<dbReference type="OrthoDB" id="272717at2759"/>
<protein>
    <submittedName>
        <fullName evidence="2">Uncharacterized protein</fullName>
    </submittedName>
</protein>
<name>A0A836H7K8_9TRYP</name>
<sequence length="909" mass="99315">MKCTARWRSTRDVVAAMARAHRHVPKQAFAARAADGEVVHSLSPQYLIPDLQRYAQQQQEHQNTDKRSLSEAQQVNDPTVGASAVASPTLAQFIHVAKTVFSNSLASFQQRASVSPTAAPLVSNCAHTSTHDSIATHTFGCMPLSAVERTGSLSQYELEAAVRAYNPTVDRAVIQRIAGRIAIKDTLRLARQLSFYLKESAVAMRSSESAGEGDEHRVTPAEAVTLLRRAVNVCRERYVPTSAHMPNSTRMLSPSLWALTPAARESAGIATRLHYSATVTTNHAYRRRRQLPRCFLRYTSDVQVNEVLPNGAVVTFTHATRPEEVGRCAAPARNKEAEENRDTCAVAADAKTVPPRFAAAVSFRESLESCLTSHPSTVYFHFVLYRRGVSLATAIADIVEASEGHIFAHDVCVNVHMPENDEHVVVQTCSVRITLPESMQPHSAEDAIQYCLHAARSIVQLNLAEGTPKVALQLLECRTDACGTTQTTSQGLNESPTRLQYALLLRGFEKRGGPANHHDHAALTCAMFVPNYFSPHHFGVTAVPFLRTYHVAEALVKRRYADAAVMLACLEIGAMAEASTEVPPWLARALQLLCCGEDREGVWQAWWIHEVPAATRRRMVCAKRDLVWNVVASCRLQALAMATGGRRDVLLAVPPIPGDFVLHTEEARQNEESPTTLAPLARSATVTAVYNQAQAARYSVHDIALPLVLDASSVSAGCESLADIEAQLGFTQEHCLDSPLPRSREPRQPHTHLSAAAHTNETVFRQLLVEATGYPRATRPWCRSFPEPSVGTAFSDSEGAWESNKTVFALATDWDLANQATAARDYAAKSRGPRANVWPLSKRGRALTDRLPAGLMTVASADGSSLLGNPSTANHHGSRCLAIHCTLPLHLSLSNFLSELAMVEDLRDS</sequence>
<dbReference type="AlphaFoldDB" id="A0A836H7K8"/>
<dbReference type="GO" id="GO:0009982">
    <property type="term" value="F:pseudouridine synthase activity"/>
    <property type="evidence" value="ECO:0007669"/>
    <property type="project" value="InterPro"/>
</dbReference>
<dbReference type="EMBL" id="JAFJZO010000033">
    <property type="protein sequence ID" value="KAG5495132.1"/>
    <property type="molecule type" value="Genomic_DNA"/>
</dbReference>
<dbReference type="GO" id="GO:0005634">
    <property type="term" value="C:nucleus"/>
    <property type="evidence" value="ECO:0007669"/>
    <property type="project" value="TreeGrafter"/>
</dbReference>
<accession>A0A836H7K8</accession>
<dbReference type="PANTHER" id="PTHR13326">
    <property type="entry name" value="TRNA PSEUDOURIDINE SYNTHASE D"/>
    <property type="match status" value="1"/>
</dbReference>
<dbReference type="InterPro" id="IPR001656">
    <property type="entry name" value="PsdUridine_synth_TruD"/>
</dbReference>
<dbReference type="SUPFAM" id="SSF55120">
    <property type="entry name" value="Pseudouridine synthase"/>
    <property type="match status" value="1"/>
</dbReference>
<dbReference type="Proteomes" id="UP000674318">
    <property type="component" value="Unassembled WGS sequence"/>
</dbReference>
<dbReference type="PANTHER" id="PTHR13326:SF28">
    <property type="entry name" value="TRUD DOMAIN-CONTAINING PROTEIN"/>
    <property type="match status" value="1"/>
</dbReference>
<dbReference type="GO" id="GO:0001522">
    <property type="term" value="P:pseudouridine synthesis"/>
    <property type="evidence" value="ECO:0007669"/>
    <property type="project" value="InterPro"/>
</dbReference>
<reference evidence="2 3" key="1">
    <citation type="submission" date="2021-02" db="EMBL/GenBank/DDBJ databases">
        <title>Porcisia hertigi Genome sequencing and assembly.</title>
        <authorList>
            <person name="Almutairi H."/>
            <person name="Gatherer D."/>
        </authorList>
    </citation>
    <scope>NUCLEOTIDE SEQUENCE [LARGE SCALE GENOMIC DNA]</scope>
    <source>
        <strain evidence="2 3">C119</strain>
    </source>
</reference>
<proteinExistence type="predicted"/>
<dbReference type="KEGG" id="phet:94288304"/>
<feature type="region of interest" description="Disordered" evidence="1">
    <location>
        <begin position="55"/>
        <end position="74"/>
    </location>
</feature>
<evidence type="ECO:0000313" key="3">
    <source>
        <dbReference type="Proteomes" id="UP000674318"/>
    </source>
</evidence>
<keyword evidence="3" id="KW-1185">Reference proteome</keyword>
<dbReference type="GO" id="GO:0003723">
    <property type="term" value="F:RNA binding"/>
    <property type="evidence" value="ECO:0007669"/>
    <property type="project" value="InterPro"/>
</dbReference>
<evidence type="ECO:0000256" key="1">
    <source>
        <dbReference type="SAM" id="MobiDB-lite"/>
    </source>
</evidence>
<evidence type="ECO:0000313" key="2">
    <source>
        <dbReference type="EMBL" id="KAG5495132.1"/>
    </source>
</evidence>
<dbReference type="InterPro" id="IPR020103">
    <property type="entry name" value="PsdUridine_synth_cat_dom_sf"/>
</dbReference>
<dbReference type="GeneID" id="94288304"/>
<organism evidence="2 3">
    <name type="scientific">Porcisia hertigi</name>
    <dbReference type="NCBI Taxonomy" id="2761500"/>
    <lineage>
        <taxon>Eukaryota</taxon>
        <taxon>Discoba</taxon>
        <taxon>Euglenozoa</taxon>
        <taxon>Kinetoplastea</taxon>
        <taxon>Metakinetoplastina</taxon>
        <taxon>Trypanosomatida</taxon>
        <taxon>Trypanosomatidae</taxon>
        <taxon>Leishmaniinae</taxon>
        <taxon>Porcisia</taxon>
    </lineage>
</organism>
<dbReference type="RefSeq" id="XP_067754384.1">
    <property type="nucleotide sequence ID" value="XM_067898227.1"/>
</dbReference>
<gene>
    <name evidence="2" type="ORF">JKF63_02185</name>
</gene>
<comment type="caution">
    <text evidence="2">The sequence shown here is derived from an EMBL/GenBank/DDBJ whole genome shotgun (WGS) entry which is preliminary data.</text>
</comment>